<dbReference type="Pfam" id="PF03372">
    <property type="entry name" value="Exo_endo_phos"/>
    <property type="match status" value="1"/>
</dbReference>
<proteinExistence type="predicted"/>
<dbReference type="PANTHER" id="PTHR12121">
    <property type="entry name" value="CARBON CATABOLITE REPRESSOR PROTEIN 4"/>
    <property type="match status" value="1"/>
</dbReference>
<dbReference type="STRING" id="6198.A0A074ZQJ5"/>
<dbReference type="InterPro" id="IPR005135">
    <property type="entry name" value="Endo/exonuclease/phosphatase"/>
</dbReference>
<reference evidence="2 3" key="1">
    <citation type="submission" date="2013-11" db="EMBL/GenBank/DDBJ databases">
        <title>Opisthorchis viverrini - life in the bile duct.</title>
        <authorList>
            <person name="Young N.D."/>
            <person name="Nagarajan N."/>
            <person name="Lin S.J."/>
            <person name="Korhonen P.K."/>
            <person name="Jex A.R."/>
            <person name="Hall R.S."/>
            <person name="Safavi-Hemami H."/>
            <person name="Kaewkong W."/>
            <person name="Bertrand D."/>
            <person name="Gao S."/>
            <person name="Seet Q."/>
            <person name="Wongkham S."/>
            <person name="Teh B.T."/>
            <person name="Wongkham C."/>
            <person name="Intapan P.M."/>
            <person name="Maleewong W."/>
            <person name="Yang X."/>
            <person name="Hu M."/>
            <person name="Wang Z."/>
            <person name="Hofmann A."/>
            <person name="Sternberg P.W."/>
            <person name="Tan P."/>
            <person name="Wang J."/>
            <person name="Gasser R.B."/>
        </authorList>
    </citation>
    <scope>NUCLEOTIDE SEQUENCE [LARGE SCALE GENOMIC DNA]</scope>
</reference>
<dbReference type="CTD" id="20328344"/>
<dbReference type="Proteomes" id="UP000054324">
    <property type="component" value="Unassembled WGS sequence"/>
</dbReference>
<gene>
    <name evidence="2" type="ORF">T265_14178</name>
</gene>
<dbReference type="SUPFAM" id="SSF56219">
    <property type="entry name" value="DNase I-like"/>
    <property type="match status" value="1"/>
</dbReference>
<dbReference type="KEGG" id="ovi:T265_14178"/>
<dbReference type="Gene3D" id="3.60.10.10">
    <property type="entry name" value="Endonuclease/exonuclease/phosphatase"/>
    <property type="match status" value="1"/>
</dbReference>
<evidence type="ECO:0000313" key="3">
    <source>
        <dbReference type="Proteomes" id="UP000054324"/>
    </source>
</evidence>
<protein>
    <recommendedName>
        <fullName evidence="1">Endonuclease/exonuclease/phosphatase domain-containing protein</fullName>
    </recommendedName>
</protein>
<feature type="non-terminal residue" evidence="2">
    <location>
        <position position="1"/>
    </location>
</feature>
<dbReference type="GO" id="GO:0005739">
    <property type="term" value="C:mitochondrion"/>
    <property type="evidence" value="ECO:0007669"/>
    <property type="project" value="TreeGrafter"/>
</dbReference>
<dbReference type="GO" id="GO:0000175">
    <property type="term" value="F:3'-5'-RNA exonuclease activity"/>
    <property type="evidence" value="ECO:0007669"/>
    <property type="project" value="TreeGrafter"/>
</dbReference>
<sequence length="745" mass="84332">TFQQRSFSTLYRLSGTVSTCVSSSRTSPQLYCWTRWLSPLLHPHRRSLFTWNSRRVNRTYELDDHRVLYLPSAIMSTMSATTVCIPSTLELQPAYVYRSRSYESSSRVCLELFVRQPAGNSLSRFRFERLASELLSASLDRIVLSLNKGFEEKSKKRPKGSNVTDAQTPGFFISEAQILEGVNSEDSQIRCYEVPKSRAWGDVLSPVSDTLSSNGISGRSLFLRLYGPTEPLTFRLISNPARIHTCRLDTLPMTNYPVVPFVELEDASLMHCEFLWFVSKSTSWPSEPCHTGFIFTPRPEHLGCRLRLRVCPRDANGQMGLPYGTMRQWSKYGEPIDCKWPVALGPSQPFHEHRSEAFETLAAVDRLRVVSYNLLADLYLSTEAARDIIFRHCPLEYLDQKYRLPLILREVLSYHADLICLQEVDGPVFSRYFKPALDYAAGMNGIYLSKRALTQVENDPSRTTVSLDVEKGEGCAIFYNRSRLELIRDAHIPSLMTYAENEPMLSELVQRISEDVTTKHVPEVFSRDFETSRVKSYTHGLVTALFRLKPVSSFAVNKESPVDRLLVVGNTHFYFHPVADRFRYVQARVVRHHLNKMAVAASAEFGLPVSILLCGDINQSPEGPAYQALLEPDEVSSTLPVSLSLKSAYESDADSFTNWVPGFCALLDVIMYSPATGMSCLQTLPLCSRNEITRLLSNDAECKPVPRGEPVDEQDLYALPNEQFPSDHLSLVADFTWHDEESSGH</sequence>
<dbReference type="PANTHER" id="PTHR12121:SF37">
    <property type="entry name" value="2',5'-PHOSPHODIESTERASE 12"/>
    <property type="match status" value="1"/>
</dbReference>
<dbReference type="RefSeq" id="XP_009170650.1">
    <property type="nucleotide sequence ID" value="XM_009172386.1"/>
</dbReference>
<dbReference type="InterPro" id="IPR050410">
    <property type="entry name" value="CCR4/nocturin_mRNA_transcr"/>
</dbReference>
<evidence type="ECO:0000259" key="1">
    <source>
        <dbReference type="Pfam" id="PF03372"/>
    </source>
</evidence>
<accession>A0A074ZQJ5</accession>
<dbReference type="OrthoDB" id="412787at2759"/>
<dbReference type="InterPro" id="IPR036691">
    <property type="entry name" value="Endo/exonu/phosph_ase_sf"/>
</dbReference>
<dbReference type="EMBL" id="KL596771">
    <property type="protein sequence ID" value="KER25610.1"/>
    <property type="molecule type" value="Genomic_DNA"/>
</dbReference>
<organism evidence="2 3">
    <name type="scientific">Opisthorchis viverrini</name>
    <name type="common">Southeast Asian liver fluke</name>
    <dbReference type="NCBI Taxonomy" id="6198"/>
    <lineage>
        <taxon>Eukaryota</taxon>
        <taxon>Metazoa</taxon>
        <taxon>Spiralia</taxon>
        <taxon>Lophotrochozoa</taxon>
        <taxon>Platyhelminthes</taxon>
        <taxon>Trematoda</taxon>
        <taxon>Digenea</taxon>
        <taxon>Opisthorchiida</taxon>
        <taxon>Opisthorchiata</taxon>
        <taxon>Opisthorchiidae</taxon>
        <taxon>Opisthorchis</taxon>
    </lineage>
</organism>
<name>A0A074ZQJ5_OPIVI</name>
<keyword evidence="3" id="KW-1185">Reference proteome</keyword>
<dbReference type="AlphaFoldDB" id="A0A074ZQJ5"/>
<dbReference type="GeneID" id="20328344"/>
<feature type="domain" description="Endonuclease/exonuclease/phosphatase" evidence="1">
    <location>
        <begin position="407"/>
        <end position="728"/>
    </location>
</feature>
<dbReference type="GO" id="GO:0000288">
    <property type="term" value="P:nuclear-transcribed mRNA catabolic process, deadenylation-dependent decay"/>
    <property type="evidence" value="ECO:0007669"/>
    <property type="project" value="TreeGrafter"/>
</dbReference>
<evidence type="ECO:0000313" key="2">
    <source>
        <dbReference type="EMBL" id="KER25610.1"/>
    </source>
</evidence>